<organism evidence="1 2">
    <name type="scientific">Falsochrobactrum ovis</name>
    <dbReference type="NCBI Taxonomy" id="1293442"/>
    <lineage>
        <taxon>Bacteria</taxon>
        <taxon>Pseudomonadati</taxon>
        <taxon>Pseudomonadota</taxon>
        <taxon>Alphaproteobacteria</taxon>
        <taxon>Hyphomicrobiales</taxon>
        <taxon>Brucellaceae</taxon>
        <taxon>Falsochrobactrum</taxon>
    </lineage>
</organism>
<keyword evidence="2" id="KW-1185">Reference proteome</keyword>
<dbReference type="RefSeq" id="WP_111576418.1">
    <property type="nucleotide sequence ID" value="NZ_JBHEEY010000023.1"/>
</dbReference>
<evidence type="ECO:0000313" key="1">
    <source>
        <dbReference type="EMBL" id="RAK25527.1"/>
    </source>
</evidence>
<dbReference type="EMBL" id="QLMK01000023">
    <property type="protein sequence ID" value="RAK25527.1"/>
    <property type="molecule type" value="Genomic_DNA"/>
</dbReference>
<sequence>MARNSNNQSSETKAPDFIAWQVIQKGDKSVWHKVGASWQHKDQKGMTLQLDVIPLGGRIVLRHPQDSAENTSAKAGRS</sequence>
<reference evidence="1 2" key="1">
    <citation type="submission" date="2018-06" db="EMBL/GenBank/DDBJ databases">
        <title>Genomic Encyclopedia of Type Strains, Phase IV (KMG-IV): sequencing the most valuable type-strain genomes for metagenomic binning, comparative biology and taxonomic classification.</title>
        <authorList>
            <person name="Goeker M."/>
        </authorList>
    </citation>
    <scope>NUCLEOTIDE SEQUENCE [LARGE SCALE GENOMIC DNA]</scope>
    <source>
        <strain evidence="1 2">DSM 26720</strain>
    </source>
</reference>
<dbReference type="Proteomes" id="UP000249453">
    <property type="component" value="Unassembled WGS sequence"/>
</dbReference>
<protein>
    <submittedName>
        <fullName evidence="1">Uncharacterized protein</fullName>
    </submittedName>
</protein>
<dbReference type="AlphaFoldDB" id="A0A364JRR0"/>
<gene>
    <name evidence="1" type="ORF">C7374_12320</name>
</gene>
<name>A0A364JRR0_9HYPH</name>
<proteinExistence type="predicted"/>
<dbReference type="OrthoDB" id="7652274at2"/>
<accession>A0A364JRR0</accession>
<comment type="caution">
    <text evidence="1">The sequence shown here is derived from an EMBL/GenBank/DDBJ whole genome shotgun (WGS) entry which is preliminary data.</text>
</comment>
<evidence type="ECO:0000313" key="2">
    <source>
        <dbReference type="Proteomes" id="UP000249453"/>
    </source>
</evidence>